<dbReference type="GO" id="GO:0043138">
    <property type="term" value="F:3'-5' DNA helicase activity"/>
    <property type="evidence" value="ECO:0007669"/>
    <property type="project" value="UniProtKB-EC"/>
</dbReference>
<evidence type="ECO:0000313" key="7">
    <source>
        <dbReference type="EMBL" id="KNE90543.1"/>
    </source>
</evidence>
<comment type="catalytic activity">
    <reaction evidence="4">
        <text>Couples ATP hydrolysis with the unwinding of duplex DNA by translocating in the 3'-5' direction.</text>
        <dbReference type="EC" id="5.6.2.4"/>
    </reaction>
</comment>
<evidence type="ECO:0000256" key="1">
    <source>
        <dbReference type="ARBA" id="ARBA00005446"/>
    </source>
</evidence>
<keyword evidence="8" id="KW-1185">Reference proteome</keyword>
<keyword evidence="2" id="KW-0238">DNA-binding</keyword>
<gene>
    <name evidence="7" type="ORF">PSTG_16005</name>
</gene>
<evidence type="ECO:0000313" key="8">
    <source>
        <dbReference type="Proteomes" id="UP000054564"/>
    </source>
</evidence>
<dbReference type="GO" id="GO:0003677">
    <property type="term" value="F:DNA binding"/>
    <property type="evidence" value="ECO:0007669"/>
    <property type="project" value="UniProtKB-KW"/>
</dbReference>
<dbReference type="Proteomes" id="UP000054564">
    <property type="component" value="Unassembled WGS sequence"/>
</dbReference>
<proteinExistence type="inferred from homology"/>
<reference evidence="8" key="1">
    <citation type="submission" date="2014-03" db="EMBL/GenBank/DDBJ databases">
        <title>The Genome Sequence of Puccinia striiformis f. sp. tritici PST-78.</title>
        <authorList>
            <consortium name="The Broad Institute Genome Sequencing Platform"/>
            <person name="Cuomo C."/>
            <person name="Hulbert S."/>
            <person name="Chen X."/>
            <person name="Walker B."/>
            <person name="Young S.K."/>
            <person name="Zeng Q."/>
            <person name="Gargeya S."/>
            <person name="Fitzgerald M."/>
            <person name="Haas B."/>
            <person name="Abouelleil A."/>
            <person name="Alvarado L."/>
            <person name="Arachchi H.M."/>
            <person name="Berlin A.M."/>
            <person name="Chapman S.B."/>
            <person name="Goldberg J."/>
            <person name="Griggs A."/>
            <person name="Gujja S."/>
            <person name="Hansen M."/>
            <person name="Howarth C."/>
            <person name="Imamovic A."/>
            <person name="Larimer J."/>
            <person name="McCowan C."/>
            <person name="Montmayeur A."/>
            <person name="Murphy C."/>
            <person name="Neiman D."/>
            <person name="Pearson M."/>
            <person name="Priest M."/>
            <person name="Roberts A."/>
            <person name="Saif S."/>
            <person name="Shea T."/>
            <person name="Sisk P."/>
            <person name="Sykes S."/>
            <person name="Wortman J."/>
            <person name="Nusbaum C."/>
            <person name="Birren B."/>
        </authorList>
    </citation>
    <scope>NUCLEOTIDE SEQUENCE [LARGE SCALE GENOMIC DNA]</scope>
    <source>
        <strain evidence="8">race PST-78</strain>
    </source>
</reference>
<evidence type="ECO:0000256" key="5">
    <source>
        <dbReference type="ARBA" id="ARBA00034808"/>
    </source>
</evidence>
<dbReference type="PANTHER" id="PTHR13710:SF105">
    <property type="entry name" value="ATP-DEPENDENT DNA HELICASE Q1"/>
    <property type="match status" value="1"/>
</dbReference>
<organism evidence="7 8">
    <name type="scientific">Puccinia striiformis f. sp. tritici PST-78</name>
    <dbReference type="NCBI Taxonomy" id="1165861"/>
    <lineage>
        <taxon>Eukaryota</taxon>
        <taxon>Fungi</taxon>
        <taxon>Dikarya</taxon>
        <taxon>Basidiomycota</taxon>
        <taxon>Pucciniomycotina</taxon>
        <taxon>Pucciniomycetes</taxon>
        <taxon>Pucciniales</taxon>
        <taxon>Pucciniaceae</taxon>
        <taxon>Puccinia</taxon>
    </lineage>
</organism>
<feature type="compositionally biased region" description="Basic and acidic residues" evidence="6">
    <location>
        <begin position="44"/>
        <end position="55"/>
    </location>
</feature>
<sequence length="248" mass="27457">MNTPDLQYVGPTKYLDWINHGCWLDQPCFNCGHTVGGTGNPTDLRPESVEGRPKPESSTLATTPKRMVAPTSSPRLVRHQDIGIFHPSYGDLARHLQCRNNIPILFLSATCRPVAVNAILKSLKLSNNLVDILRRELTRTEIHIICVEMSSLLKSNLDLLALFASRIPHEDLVPMLIYCATIARTLNVLEVIDMARETPGGCRIAKNMLARRYHLTTGDKDNSDCVIDFAEGKFPIIAATMALGLGQN</sequence>
<feature type="region of interest" description="Disordered" evidence="6">
    <location>
        <begin position="39"/>
        <end position="65"/>
    </location>
</feature>
<keyword evidence="3" id="KW-0413">Isomerase</keyword>
<dbReference type="EC" id="5.6.2.4" evidence="5"/>
<accession>A0A0L0UU51</accession>
<dbReference type="InterPro" id="IPR027417">
    <property type="entry name" value="P-loop_NTPase"/>
</dbReference>
<dbReference type="EMBL" id="AJIL01000251">
    <property type="protein sequence ID" value="KNE90543.1"/>
    <property type="molecule type" value="Genomic_DNA"/>
</dbReference>
<name>A0A0L0UU51_9BASI</name>
<evidence type="ECO:0000256" key="3">
    <source>
        <dbReference type="ARBA" id="ARBA00023235"/>
    </source>
</evidence>
<comment type="caution">
    <text evidence="7">The sequence shown here is derived from an EMBL/GenBank/DDBJ whole genome shotgun (WGS) entry which is preliminary data.</text>
</comment>
<dbReference type="PANTHER" id="PTHR13710">
    <property type="entry name" value="DNA HELICASE RECQ FAMILY MEMBER"/>
    <property type="match status" value="1"/>
</dbReference>
<evidence type="ECO:0000256" key="4">
    <source>
        <dbReference type="ARBA" id="ARBA00034617"/>
    </source>
</evidence>
<dbReference type="GO" id="GO:0005737">
    <property type="term" value="C:cytoplasm"/>
    <property type="evidence" value="ECO:0007669"/>
    <property type="project" value="TreeGrafter"/>
</dbReference>
<dbReference type="GO" id="GO:0000724">
    <property type="term" value="P:double-strand break repair via homologous recombination"/>
    <property type="evidence" value="ECO:0007669"/>
    <property type="project" value="TreeGrafter"/>
</dbReference>
<comment type="similarity">
    <text evidence="1">Belongs to the helicase family. RecQ subfamily.</text>
</comment>
<dbReference type="GO" id="GO:0005694">
    <property type="term" value="C:chromosome"/>
    <property type="evidence" value="ECO:0007669"/>
    <property type="project" value="TreeGrafter"/>
</dbReference>
<dbReference type="SUPFAM" id="SSF52540">
    <property type="entry name" value="P-loop containing nucleoside triphosphate hydrolases"/>
    <property type="match status" value="1"/>
</dbReference>
<dbReference type="AlphaFoldDB" id="A0A0L0UU51"/>
<evidence type="ECO:0000256" key="2">
    <source>
        <dbReference type="ARBA" id="ARBA00023125"/>
    </source>
</evidence>
<protein>
    <recommendedName>
        <fullName evidence="5">DNA 3'-5' helicase</fullName>
        <ecNumber evidence="5">5.6.2.4</ecNumber>
    </recommendedName>
</protein>
<evidence type="ECO:0000256" key="6">
    <source>
        <dbReference type="SAM" id="MobiDB-lite"/>
    </source>
</evidence>
<dbReference type="GO" id="GO:0009378">
    <property type="term" value="F:four-way junction helicase activity"/>
    <property type="evidence" value="ECO:0007669"/>
    <property type="project" value="TreeGrafter"/>
</dbReference>